<dbReference type="EMBL" id="AP018113">
    <property type="protein sequence ID" value="BAX63363.1"/>
    <property type="molecule type" value="Genomic_DNA"/>
</dbReference>
<name>A0A1Y1BTS4_9BURK</name>
<dbReference type="Proteomes" id="UP000218432">
    <property type="component" value="Chromosome 3"/>
</dbReference>
<protein>
    <submittedName>
        <fullName evidence="1">Uncharacterized protein</fullName>
    </submittedName>
</protein>
<dbReference type="AlphaFoldDB" id="A0A1Y1BTS4"/>
<sequence length="51" mass="5171">MDRFIDGLMTPGMNVVDASGYRGRSMSGVSREMFVGAAIGAKHGHSGGAAG</sequence>
<reference evidence="1 2" key="1">
    <citation type="journal article" date="2017" name="Genome Announc.">
        <title>Complete Genome Sequence of Burkholderia stabilis FERMP-21014.</title>
        <authorList>
            <person name="Konishi K."/>
            <person name="Kumagai T."/>
            <person name="Sakasegawa S."/>
            <person name="Tamura T."/>
        </authorList>
    </citation>
    <scope>NUCLEOTIDE SEQUENCE [LARGE SCALE GENOMIC DNA]</scope>
    <source>
        <strain evidence="1 2">FERMP-21014</strain>
    </source>
</reference>
<gene>
    <name evidence="1" type="ORF">BSFP_062360</name>
</gene>
<proteinExistence type="predicted"/>
<organism evidence="1 2">
    <name type="scientific">Burkholderia stabilis</name>
    <dbReference type="NCBI Taxonomy" id="95485"/>
    <lineage>
        <taxon>Bacteria</taxon>
        <taxon>Pseudomonadati</taxon>
        <taxon>Pseudomonadota</taxon>
        <taxon>Betaproteobacteria</taxon>
        <taxon>Burkholderiales</taxon>
        <taxon>Burkholderiaceae</taxon>
        <taxon>Burkholderia</taxon>
        <taxon>Burkholderia cepacia complex</taxon>
    </lineage>
</organism>
<accession>A0A1Y1BTS4</accession>
<evidence type="ECO:0000313" key="1">
    <source>
        <dbReference type="EMBL" id="BAX63363.1"/>
    </source>
</evidence>
<evidence type="ECO:0000313" key="2">
    <source>
        <dbReference type="Proteomes" id="UP000218432"/>
    </source>
</evidence>